<evidence type="ECO:0000313" key="6">
    <source>
        <dbReference type="Proteomes" id="UP000520814"/>
    </source>
</evidence>
<evidence type="ECO:0000259" key="4">
    <source>
        <dbReference type="Pfam" id="PF13649"/>
    </source>
</evidence>
<dbReference type="CDD" id="cd02440">
    <property type="entry name" value="AdoMet_MTases"/>
    <property type="match status" value="1"/>
</dbReference>
<evidence type="ECO:0000256" key="3">
    <source>
        <dbReference type="ARBA" id="ARBA00022691"/>
    </source>
</evidence>
<dbReference type="InterPro" id="IPR041698">
    <property type="entry name" value="Methyltransf_25"/>
</dbReference>
<dbReference type="EMBL" id="JACHGW010000003">
    <property type="protein sequence ID" value="MBB6051866.1"/>
    <property type="molecule type" value="Genomic_DNA"/>
</dbReference>
<dbReference type="GO" id="GO:0008168">
    <property type="term" value="F:methyltransferase activity"/>
    <property type="evidence" value="ECO:0007669"/>
    <property type="project" value="UniProtKB-KW"/>
</dbReference>
<dbReference type="NCBIfam" id="NF004851">
    <property type="entry name" value="PRK06202.1"/>
    <property type="match status" value="1"/>
</dbReference>
<dbReference type="RefSeq" id="WP_184199737.1">
    <property type="nucleotide sequence ID" value="NZ_JACHGW010000003.1"/>
</dbReference>
<reference evidence="5 6" key="1">
    <citation type="submission" date="2020-08" db="EMBL/GenBank/DDBJ databases">
        <title>Genomic Encyclopedia of Type Strains, Phase IV (KMG-IV): sequencing the most valuable type-strain genomes for metagenomic binning, comparative biology and taxonomic classification.</title>
        <authorList>
            <person name="Goeker M."/>
        </authorList>
    </citation>
    <scope>NUCLEOTIDE SEQUENCE [LARGE SCALE GENOMIC DNA]</scope>
    <source>
        <strain evidence="5 6">DSM 23562</strain>
    </source>
</reference>
<feature type="domain" description="Methyltransferase" evidence="4">
    <location>
        <begin position="64"/>
        <end position="156"/>
    </location>
</feature>
<evidence type="ECO:0000256" key="1">
    <source>
        <dbReference type="ARBA" id="ARBA00022603"/>
    </source>
</evidence>
<keyword evidence="1 5" id="KW-0489">Methyltransferase</keyword>
<dbReference type="Proteomes" id="UP000520814">
    <property type="component" value="Unassembled WGS sequence"/>
</dbReference>
<accession>A0A7W9SS70</accession>
<keyword evidence="6" id="KW-1185">Reference proteome</keyword>
<name>A0A7W9SS70_ARMRO</name>
<evidence type="ECO:0000313" key="5">
    <source>
        <dbReference type="EMBL" id="MBB6051866.1"/>
    </source>
</evidence>
<sequence length="231" mass="25651">MTVFLRERALGLTERMDSPDCDPALLQRTYAQFSTVNAVLSGWGQLYQRYLQPWLRTQARTTRVLDIGCGGGDLLRRLGGWAAQEGLSATFVGIDPDPRAIAFARQAPHHSSTTFRQADSRTLVAAGERFDIVLSNHVLHHLSAPELTALCQDCEQLALGRVIHNDIRRDDLAYVLFPLAGLVCQRSFIVEDGLRSIRRSFTPAELEQAAPPGWTVATTAPFRLQLLWSAP</sequence>
<gene>
    <name evidence="5" type="ORF">HNQ39_003676</name>
</gene>
<dbReference type="PANTHER" id="PTHR43464:SF19">
    <property type="entry name" value="UBIQUINONE BIOSYNTHESIS O-METHYLTRANSFERASE, MITOCHONDRIAL"/>
    <property type="match status" value="1"/>
</dbReference>
<dbReference type="Pfam" id="PF13649">
    <property type="entry name" value="Methyltransf_25"/>
    <property type="match status" value="1"/>
</dbReference>
<dbReference type="SUPFAM" id="SSF53335">
    <property type="entry name" value="S-adenosyl-L-methionine-dependent methyltransferases"/>
    <property type="match status" value="1"/>
</dbReference>
<dbReference type="AlphaFoldDB" id="A0A7W9SS70"/>
<comment type="caution">
    <text evidence="5">The sequence shown here is derived from an EMBL/GenBank/DDBJ whole genome shotgun (WGS) entry which is preliminary data.</text>
</comment>
<organism evidence="5 6">
    <name type="scientific">Armatimonas rosea</name>
    <dbReference type="NCBI Taxonomy" id="685828"/>
    <lineage>
        <taxon>Bacteria</taxon>
        <taxon>Bacillati</taxon>
        <taxon>Armatimonadota</taxon>
        <taxon>Armatimonadia</taxon>
        <taxon>Armatimonadales</taxon>
        <taxon>Armatimonadaceae</taxon>
        <taxon>Armatimonas</taxon>
    </lineage>
</organism>
<dbReference type="GO" id="GO:0032259">
    <property type="term" value="P:methylation"/>
    <property type="evidence" value="ECO:0007669"/>
    <property type="project" value="UniProtKB-KW"/>
</dbReference>
<protein>
    <submittedName>
        <fullName evidence="5">2-polyprenyl-3-methyl-5-hydroxy-6-metoxy-1, 4-benzoquinol methylase</fullName>
    </submittedName>
</protein>
<keyword evidence="2" id="KW-0808">Transferase</keyword>
<keyword evidence="3" id="KW-0949">S-adenosyl-L-methionine</keyword>
<dbReference type="Gene3D" id="3.40.50.150">
    <property type="entry name" value="Vaccinia Virus protein VP39"/>
    <property type="match status" value="1"/>
</dbReference>
<dbReference type="PANTHER" id="PTHR43464">
    <property type="entry name" value="METHYLTRANSFERASE"/>
    <property type="match status" value="1"/>
</dbReference>
<dbReference type="InterPro" id="IPR029063">
    <property type="entry name" value="SAM-dependent_MTases_sf"/>
</dbReference>
<evidence type="ECO:0000256" key="2">
    <source>
        <dbReference type="ARBA" id="ARBA00022679"/>
    </source>
</evidence>
<proteinExistence type="predicted"/>